<dbReference type="InterPro" id="IPR029057">
    <property type="entry name" value="PRTase-like"/>
</dbReference>
<dbReference type="UniPathway" id="UPA00070">
    <property type="reaction ID" value="UER00119"/>
</dbReference>
<comment type="cofactor">
    <cofactor evidence="6">
        <name>Mg(2+)</name>
        <dbReference type="ChEBI" id="CHEBI:18420"/>
    </cofactor>
</comment>
<feature type="binding site" evidence="6">
    <location>
        <position position="106"/>
    </location>
    <ligand>
        <name>5-phospho-alpha-D-ribose 1-diphosphate</name>
        <dbReference type="ChEBI" id="CHEBI:58017"/>
        <note>ligand shared between dimeric partners</note>
    </ligand>
</feature>
<dbReference type="OrthoDB" id="9802134at2"/>
<sequence>MIRSRSIASAVATQLLQINAIRLNPEHPFRWSSGWNSPIYCDNRLTLSYPSIRSYIMQEIIAVIRACFPNVEAIAGVATAGIPQATLVANSLELPLLYVRSSPKGHGMQNRIEGRVVPGQKVVVIEDLISTGKSSIQAAEALKEEGIDVLGLVAIFTYGFPQADENFAPLDYPCYCLSDYDTMLDVAVAENYIAQDSLQSLSDWRHNPEGWKPQRQQAS</sequence>
<dbReference type="SUPFAM" id="SSF53271">
    <property type="entry name" value="PRTase-like"/>
    <property type="match status" value="1"/>
</dbReference>
<evidence type="ECO:0000256" key="5">
    <source>
        <dbReference type="ARBA" id="ARBA00022975"/>
    </source>
</evidence>
<evidence type="ECO:0000313" key="8">
    <source>
        <dbReference type="EMBL" id="SDJ95388.1"/>
    </source>
</evidence>
<dbReference type="Gene3D" id="3.40.50.2020">
    <property type="match status" value="1"/>
</dbReference>
<feature type="binding site" evidence="6">
    <location>
        <position position="104"/>
    </location>
    <ligand>
        <name>5-phospho-alpha-D-ribose 1-diphosphate</name>
        <dbReference type="ChEBI" id="CHEBI:58017"/>
        <note>ligand shared between dimeric partners</note>
    </ligand>
</feature>
<dbReference type="NCBIfam" id="TIGR00336">
    <property type="entry name" value="pyrE"/>
    <property type="match status" value="1"/>
</dbReference>
<evidence type="ECO:0000256" key="4">
    <source>
        <dbReference type="ARBA" id="ARBA00022679"/>
    </source>
</evidence>
<comment type="catalytic activity">
    <reaction evidence="6">
        <text>orotidine 5'-phosphate + diphosphate = orotate + 5-phospho-alpha-D-ribose 1-diphosphate</text>
        <dbReference type="Rhea" id="RHEA:10380"/>
        <dbReference type="ChEBI" id="CHEBI:30839"/>
        <dbReference type="ChEBI" id="CHEBI:33019"/>
        <dbReference type="ChEBI" id="CHEBI:57538"/>
        <dbReference type="ChEBI" id="CHEBI:58017"/>
        <dbReference type="EC" id="2.4.2.10"/>
    </reaction>
</comment>
<gene>
    <name evidence="6" type="primary">pyrE</name>
    <name evidence="8" type="ORF">SAMN05421823_101509</name>
</gene>
<proteinExistence type="inferred from homology"/>
<dbReference type="GO" id="GO:0044205">
    <property type="term" value="P:'de novo' UMP biosynthetic process"/>
    <property type="evidence" value="ECO:0007669"/>
    <property type="project" value="UniProtKB-UniRule"/>
</dbReference>
<keyword evidence="4 6" id="KW-0808">Transferase</keyword>
<feature type="binding site" evidence="6">
    <location>
        <position position="130"/>
    </location>
    <ligand>
        <name>orotate</name>
        <dbReference type="ChEBI" id="CHEBI:30839"/>
    </ligand>
</feature>
<dbReference type="InterPro" id="IPR023031">
    <property type="entry name" value="OPRT"/>
</dbReference>
<keyword evidence="9" id="KW-1185">Reference proteome</keyword>
<evidence type="ECO:0000313" key="9">
    <source>
        <dbReference type="Proteomes" id="UP000198510"/>
    </source>
</evidence>
<keyword evidence="5 6" id="KW-0665">Pyrimidine biosynthesis</keyword>
<comment type="function">
    <text evidence="6">Catalyzes the transfer of a ribosyl phosphate group from 5-phosphoribose 1-diphosphate to orotate, leading to the formation of orotidine monophosphate (OMP).</text>
</comment>
<organism evidence="8 9">
    <name type="scientific">Catalinimonas alkaloidigena</name>
    <dbReference type="NCBI Taxonomy" id="1075417"/>
    <lineage>
        <taxon>Bacteria</taxon>
        <taxon>Pseudomonadati</taxon>
        <taxon>Bacteroidota</taxon>
        <taxon>Cytophagia</taxon>
        <taxon>Cytophagales</taxon>
        <taxon>Catalimonadaceae</taxon>
        <taxon>Catalinimonas</taxon>
    </lineage>
</organism>
<dbReference type="CDD" id="cd06223">
    <property type="entry name" value="PRTases_typeI"/>
    <property type="match status" value="1"/>
</dbReference>
<dbReference type="EMBL" id="FNFO01000001">
    <property type="protein sequence ID" value="SDJ95388.1"/>
    <property type="molecule type" value="Genomic_DNA"/>
</dbReference>
<keyword evidence="6" id="KW-0460">Magnesium</keyword>
<evidence type="ECO:0000256" key="2">
    <source>
        <dbReference type="ARBA" id="ARBA00011971"/>
    </source>
</evidence>
<comment type="caution">
    <text evidence="6">Lacks conserved residue(s) required for the propagation of feature annotation.</text>
</comment>
<reference evidence="8 9" key="1">
    <citation type="submission" date="2016-10" db="EMBL/GenBank/DDBJ databases">
        <authorList>
            <person name="de Groot N.N."/>
        </authorList>
    </citation>
    <scope>NUCLEOTIDE SEQUENCE [LARGE SCALE GENOMIC DNA]</scope>
    <source>
        <strain evidence="8 9">DSM 25186</strain>
    </source>
</reference>
<evidence type="ECO:0000256" key="3">
    <source>
        <dbReference type="ARBA" id="ARBA00022676"/>
    </source>
</evidence>
<dbReference type="Pfam" id="PF00156">
    <property type="entry name" value="Pribosyltran"/>
    <property type="match status" value="1"/>
</dbReference>
<comment type="subunit">
    <text evidence="6">Homodimer.</text>
</comment>
<dbReference type="InterPro" id="IPR000836">
    <property type="entry name" value="PRTase_dom"/>
</dbReference>
<dbReference type="EC" id="2.4.2.10" evidence="2 6"/>
<dbReference type="Proteomes" id="UP000198510">
    <property type="component" value="Unassembled WGS sequence"/>
</dbReference>
<evidence type="ECO:0000256" key="6">
    <source>
        <dbReference type="HAMAP-Rule" id="MF_01208"/>
    </source>
</evidence>
<comment type="pathway">
    <text evidence="1 6">Pyrimidine metabolism; UMP biosynthesis via de novo pathway; UMP from orotate: step 1/2.</text>
</comment>
<accession>A0A1G8XXX1</accession>
<feature type="domain" description="Phosphoribosyltransferase" evidence="7">
    <location>
        <begin position="71"/>
        <end position="157"/>
    </location>
</feature>
<dbReference type="GO" id="GO:0000287">
    <property type="term" value="F:magnesium ion binding"/>
    <property type="evidence" value="ECO:0007669"/>
    <property type="project" value="UniProtKB-UniRule"/>
</dbReference>
<dbReference type="STRING" id="1075417.SAMN05421823_101509"/>
<dbReference type="InterPro" id="IPR004467">
    <property type="entry name" value="Or_phspho_trans_dom"/>
</dbReference>
<feature type="binding site" description="in other chain" evidence="6">
    <location>
        <begin position="126"/>
        <end position="134"/>
    </location>
    <ligand>
        <name>5-phospho-alpha-D-ribose 1-diphosphate</name>
        <dbReference type="ChEBI" id="CHEBI:58017"/>
        <note>ligand shared between dimeric partners</note>
    </ligand>
</feature>
<evidence type="ECO:0000259" key="7">
    <source>
        <dbReference type="Pfam" id="PF00156"/>
    </source>
</evidence>
<dbReference type="PANTHER" id="PTHR19278:SF9">
    <property type="entry name" value="URIDINE 5'-MONOPHOSPHATE SYNTHASE"/>
    <property type="match status" value="1"/>
</dbReference>
<keyword evidence="3 6" id="KW-0328">Glycosyltransferase</keyword>
<evidence type="ECO:0000256" key="1">
    <source>
        <dbReference type="ARBA" id="ARBA00004889"/>
    </source>
</evidence>
<feature type="binding site" evidence="6">
    <location>
        <position position="100"/>
    </location>
    <ligand>
        <name>5-phospho-alpha-D-ribose 1-diphosphate</name>
        <dbReference type="ChEBI" id="CHEBI:58017"/>
        <note>ligand shared between dimeric partners</note>
    </ligand>
</feature>
<protein>
    <recommendedName>
        <fullName evidence="2 6">Orotate phosphoribosyltransferase</fullName>
        <shortName evidence="6">OPRT</shortName>
        <shortName evidence="6">OPRTase</shortName>
        <ecNumber evidence="2 6">2.4.2.10</ecNumber>
    </recommendedName>
</protein>
<dbReference type="GO" id="GO:0004588">
    <property type="term" value="F:orotate phosphoribosyltransferase activity"/>
    <property type="evidence" value="ECO:0007669"/>
    <property type="project" value="UniProtKB-UniRule"/>
</dbReference>
<comment type="similarity">
    <text evidence="6">Belongs to the purine/pyrimidine phosphoribosyltransferase family. PyrE subfamily.</text>
</comment>
<name>A0A1G8XXX1_9BACT</name>
<dbReference type="HAMAP" id="MF_01208">
    <property type="entry name" value="PyrE"/>
    <property type="match status" value="1"/>
</dbReference>
<dbReference type="PANTHER" id="PTHR19278">
    <property type="entry name" value="OROTATE PHOSPHORIBOSYLTRANSFERASE"/>
    <property type="match status" value="1"/>
</dbReference>
<dbReference type="RefSeq" id="WP_089678595.1">
    <property type="nucleotide sequence ID" value="NZ_FNFO01000001.1"/>
</dbReference>
<dbReference type="AlphaFoldDB" id="A0A1G8XXX1"/>
<dbReference type="GO" id="GO:0019856">
    <property type="term" value="P:pyrimidine nucleobase biosynthetic process"/>
    <property type="evidence" value="ECO:0007669"/>
    <property type="project" value="TreeGrafter"/>
</dbReference>